<protein>
    <submittedName>
        <fullName evidence="1">Uncharacterized protein</fullName>
    </submittedName>
</protein>
<dbReference type="EMBL" id="VSSQ01002200">
    <property type="protein sequence ID" value="MPM13951.1"/>
    <property type="molecule type" value="Genomic_DNA"/>
</dbReference>
<evidence type="ECO:0000313" key="1">
    <source>
        <dbReference type="EMBL" id="MPM13951.1"/>
    </source>
</evidence>
<dbReference type="AlphaFoldDB" id="A0A644XDX5"/>
<comment type="caution">
    <text evidence="1">The sequence shown here is derived from an EMBL/GenBank/DDBJ whole genome shotgun (WGS) entry which is preliminary data.</text>
</comment>
<accession>A0A644XDX5</accession>
<proteinExistence type="predicted"/>
<gene>
    <name evidence="1" type="ORF">SDC9_60311</name>
</gene>
<name>A0A644XDX5_9ZZZZ</name>
<organism evidence="1">
    <name type="scientific">bioreactor metagenome</name>
    <dbReference type="NCBI Taxonomy" id="1076179"/>
    <lineage>
        <taxon>unclassified sequences</taxon>
        <taxon>metagenomes</taxon>
        <taxon>ecological metagenomes</taxon>
    </lineage>
</organism>
<sequence length="116" mass="12684">MDSHDLFTGFEVAPLSVEIRMVLLESGVDAAAGSLLSSGVARLAGQTVRYTAADSGSGAAETEPLLIWTAGLIFEVRKKQGPGFNFVQNRDSDPWKHRNQFFDASYFGQQWENVSD</sequence>
<reference evidence="1" key="1">
    <citation type="submission" date="2019-08" db="EMBL/GenBank/DDBJ databases">
        <authorList>
            <person name="Kucharzyk K."/>
            <person name="Murdoch R.W."/>
            <person name="Higgins S."/>
            <person name="Loffler F."/>
        </authorList>
    </citation>
    <scope>NUCLEOTIDE SEQUENCE</scope>
</reference>